<sequence>MFRSFGCDSRDDLRRSNRNGLDTKKFCGAG</sequence>
<comment type="caution">
    <text evidence="2">The sequence shown here is derived from an EMBL/GenBank/DDBJ whole genome shotgun (WGS) entry which is preliminary data.</text>
</comment>
<protein>
    <submittedName>
        <fullName evidence="2">Uncharacterized protein</fullName>
    </submittedName>
</protein>
<feature type="compositionally biased region" description="Basic and acidic residues" evidence="1">
    <location>
        <begin position="8"/>
        <end position="21"/>
    </location>
</feature>
<keyword evidence="3" id="KW-1185">Reference proteome</keyword>
<evidence type="ECO:0000313" key="2">
    <source>
        <dbReference type="EMBL" id="MBA0873778.1"/>
    </source>
</evidence>
<organism evidence="2 3">
    <name type="scientific">Gossypium schwendimanii</name>
    <name type="common">Cotton</name>
    <dbReference type="NCBI Taxonomy" id="34291"/>
    <lineage>
        <taxon>Eukaryota</taxon>
        <taxon>Viridiplantae</taxon>
        <taxon>Streptophyta</taxon>
        <taxon>Embryophyta</taxon>
        <taxon>Tracheophyta</taxon>
        <taxon>Spermatophyta</taxon>
        <taxon>Magnoliopsida</taxon>
        <taxon>eudicotyledons</taxon>
        <taxon>Gunneridae</taxon>
        <taxon>Pentapetalae</taxon>
        <taxon>rosids</taxon>
        <taxon>malvids</taxon>
        <taxon>Malvales</taxon>
        <taxon>Malvaceae</taxon>
        <taxon>Malvoideae</taxon>
        <taxon>Gossypium</taxon>
    </lineage>
</organism>
<feature type="region of interest" description="Disordered" evidence="1">
    <location>
        <begin position="1"/>
        <end position="21"/>
    </location>
</feature>
<dbReference type="EMBL" id="JABFAF010000013">
    <property type="protein sequence ID" value="MBA0873778.1"/>
    <property type="molecule type" value="Genomic_DNA"/>
</dbReference>
<accession>A0A7J9MS50</accession>
<dbReference type="Proteomes" id="UP000593576">
    <property type="component" value="Unassembled WGS sequence"/>
</dbReference>
<reference evidence="2 3" key="1">
    <citation type="journal article" date="2019" name="Genome Biol. Evol.">
        <title>Insights into the evolution of the New World diploid cottons (Gossypium, subgenus Houzingenia) based on genome sequencing.</title>
        <authorList>
            <person name="Grover C.E."/>
            <person name="Arick M.A. 2nd"/>
            <person name="Thrash A."/>
            <person name="Conover J.L."/>
            <person name="Sanders W.S."/>
            <person name="Peterson D.G."/>
            <person name="Frelichowski J.E."/>
            <person name="Scheffler J.A."/>
            <person name="Scheffler B.E."/>
            <person name="Wendel J.F."/>
        </authorList>
    </citation>
    <scope>NUCLEOTIDE SEQUENCE [LARGE SCALE GENOMIC DNA]</scope>
    <source>
        <strain evidence="2">1</strain>
        <tissue evidence="2">Leaf</tissue>
    </source>
</reference>
<proteinExistence type="predicted"/>
<dbReference type="AlphaFoldDB" id="A0A7J9MS50"/>
<gene>
    <name evidence="2" type="ORF">Goshw_006967</name>
</gene>
<evidence type="ECO:0000256" key="1">
    <source>
        <dbReference type="SAM" id="MobiDB-lite"/>
    </source>
</evidence>
<name>A0A7J9MS50_GOSSC</name>
<evidence type="ECO:0000313" key="3">
    <source>
        <dbReference type="Proteomes" id="UP000593576"/>
    </source>
</evidence>